<evidence type="ECO:0000313" key="2">
    <source>
        <dbReference type="Proteomes" id="UP001595683"/>
    </source>
</evidence>
<name>A0ABV7V798_9SPHN</name>
<dbReference type="InterPro" id="IPR003673">
    <property type="entry name" value="CoA-Trfase_fam_III"/>
</dbReference>
<reference evidence="2" key="1">
    <citation type="journal article" date="2019" name="Int. J. Syst. Evol. Microbiol.">
        <title>The Global Catalogue of Microorganisms (GCM) 10K type strain sequencing project: providing services to taxonomists for standard genome sequencing and annotation.</title>
        <authorList>
            <consortium name="The Broad Institute Genomics Platform"/>
            <consortium name="The Broad Institute Genome Sequencing Center for Infectious Disease"/>
            <person name="Wu L."/>
            <person name="Ma J."/>
        </authorList>
    </citation>
    <scope>NUCLEOTIDE SEQUENCE [LARGE SCALE GENOMIC DNA]</scope>
    <source>
        <strain evidence="2">KCTC 42224</strain>
    </source>
</reference>
<dbReference type="GO" id="GO:0016740">
    <property type="term" value="F:transferase activity"/>
    <property type="evidence" value="ECO:0007669"/>
    <property type="project" value="UniProtKB-KW"/>
</dbReference>
<accession>A0ABV7V798</accession>
<comment type="caution">
    <text evidence="1">The sequence shown here is derived from an EMBL/GenBank/DDBJ whole genome shotgun (WGS) entry which is preliminary data.</text>
</comment>
<dbReference type="Gene3D" id="3.40.50.10540">
    <property type="entry name" value="Crotonobetainyl-coa:carnitine coa-transferase, domain 1"/>
    <property type="match status" value="1"/>
</dbReference>
<dbReference type="InterPro" id="IPR023606">
    <property type="entry name" value="CoA-Trfase_III_dom_1_sf"/>
</dbReference>
<keyword evidence="1" id="KW-0808">Transferase</keyword>
<dbReference type="PANTHER" id="PTHR48228:SF2">
    <property type="entry name" value="E-CINNAMOYL-COA:R-PHENYLLACTATE COA TRANSFERASE LARGE SUBUNIT"/>
    <property type="match status" value="1"/>
</dbReference>
<dbReference type="EMBL" id="JBHRYE010000042">
    <property type="protein sequence ID" value="MFC3673314.1"/>
    <property type="molecule type" value="Genomic_DNA"/>
</dbReference>
<dbReference type="InterPro" id="IPR050509">
    <property type="entry name" value="CoA-transferase_III"/>
</dbReference>
<dbReference type="Proteomes" id="UP001595683">
    <property type="component" value="Unassembled WGS sequence"/>
</dbReference>
<keyword evidence="2" id="KW-1185">Reference proteome</keyword>
<dbReference type="RefSeq" id="WP_191325165.1">
    <property type="nucleotide sequence ID" value="NZ_BMZP01000015.1"/>
</dbReference>
<dbReference type="PANTHER" id="PTHR48228">
    <property type="entry name" value="SUCCINYL-COA--D-CITRAMALATE COA-TRANSFERASE"/>
    <property type="match status" value="1"/>
</dbReference>
<sequence>MYDVMQGIKVVEVAEHTFVPAAAMILADWGADVIKVERSTGGGDPGRALAIPNSGRDGFNMYFEAGNRGKRSLALDLTQPDGRAILHKLIASADIFITNLRADARAKLGIEASEVMSVNPRIIYARGTGYGLQGRMANDGGFDYPSSWCRSGSAYMQTAPGGEPPMQPGSIGDLGGGAMLAGAISAALFRRERTGRGAIVDNALYLVGIYLMSQSIVAAGMGLERGPNPLRADSFNAIMNVYKTKDDRWISLCLLMEQWWPDLVRHLDRPDLLGDERFKDAAARFANRRALIATFDMLFAQHDFDYWKDKLATLQGVWAPVQSPAEVITDDQALANGFVTEIVAGDGRGYLGGASPAQFDEQPIGILKAAPAYGADGEAILSELGFSTEDVAALKARQIIR</sequence>
<evidence type="ECO:0000313" key="1">
    <source>
        <dbReference type="EMBL" id="MFC3673314.1"/>
    </source>
</evidence>
<dbReference type="Gene3D" id="3.30.1540.10">
    <property type="entry name" value="formyl-coa transferase, domain 3"/>
    <property type="match status" value="1"/>
</dbReference>
<protein>
    <submittedName>
        <fullName evidence="1">CaiB/BaiF CoA transferase family protein</fullName>
    </submittedName>
</protein>
<proteinExistence type="predicted"/>
<dbReference type="Pfam" id="PF02515">
    <property type="entry name" value="CoA_transf_3"/>
    <property type="match status" value="1"/>
</dbReference>
<gene>
    <name evidence="1" type="ORF">ACFOOT_17975</name>
</gene>
<organism evidence="1 2">
    <name type="scientific">Novosphingobium pokkalii</name>
    <dbReference type="NCBI Taxonomy" id="1770194"/>
    <lineage>
        <taxon>Bacteria</taxon>
        <taxon>Pseudomonadati</taxon>
        <taxon>Pseudomonadota</taxon>
        <taxon>Alphaproteobacteria</taxon>
        <taxon>Sphingomonadales</taxon>
        <taxon>Sphingomonadaceae</taxon>
        <taxon>Novosphingobium</taxon>
    </lineage>
</organism>
<dbReference type="InterPro" id="IPR044855">
    <property type="entry name" value="CoA-Trfase_III_dom3_sf"/>
</dbReference>
<dbReference type="SUPFAM" id="SSF89796">
    <property type="entry name" value="CoA-transferase family III (CaiB/BaiF)"/>
    <property type="match status" value="1"/>
</dbReference>